<dbReference type="PANTHER" id="PTHR22946:SF0">
    <property type="entry name" value="DIENELACTONE HYDROLASE DOMAIN-CONTAINING PROTEIN"/>
    <property type="match status" value="1"/>
</dbReference>
<dbReference type="AlphaFoldDB" id="A0A533ICV9"/>
<dbReference type="Pfam" id="PF01738">
    <property type="entry name" value="DLH"/>
    <property type="match status" value="1"/>
</dbReference>
<evidence type="ECO:0000259" key="2">
    <source>
        <dbReference type="Pfam" id="PF01738"/>
    </source>
</evidence>
<dbReference type="PANTHER" id="PTHR22946">
    <property type="entry name" value="DIENELACTONE HYDROLASE DOMAIN-CONTAINING PROTEIN-RELATED"/>
    <property type="match status" value="1"/>
</dbReference>
<dbReference type="Gene3D" id="3.40.50.1820">
    <property type="entry name" value="alpha/beta hydrolase"/>
    <property type="match status" value="1"/>
</dbReference>
<comment type="caution">
    <text evidence="3">The sequence shown here is derived from an EMBL/GenBank/DDBJ whole genome shotgun (WGS) entry which is preliminary data.</text>
</comment>
<organism evidence="3 4">
    <name type="scientific">Paracoccus denitrificans</name>
    <dbReference type="NCBI Taxonomy" id="266"/>
    <lineage>
        <taxon>Bacteria</taxon>
        <taxon>Pseudomonadati</taxon>
        <taxon>Pseudomonadota</taxon>
        <taxon>Alphaproteobacteria</taxon>
        <taxon>Rhodobacterales</taxon>
        <taxon>Paracoccaceae</taxon>
        <taxon>Paracoccus</taxon>
    </lineage>
</organism>
<dbReference type="InterPro" id="IPR029058">
    <property type="entry name" value="AB_hydrolase_fold"/>
</dbReference>
<evidence type="ECO:0000313" key="4">
    <source>
        <dbReference type="Proteomes" id="UP000315344"/>
    </source>
</evidence>
<dbReference type="InterPro" id="IPR002925">
    <property type="entry name" value="Dienelactn_hydro"/>
</dbReference>
<evidence type="ECO:0000256" key="1">
    <source>
        <dbReference type="SAM" id="SignalP"/>
    </source>
</evidence>
<proteinExistence type="predicted"/>
<gene>
    <name evidence="3" type="ORF">DI616_06340</name>
</gene>
<evidence type="ECO:0000313" key="3">
    <source>
        <dbReference type="EMBL" id="TKW67468.1"/>
    </source>
</evidence>
<dbReference type="InterPro" id="IPR050261">
    <property type="entry name" value="FrsA_esterase"/>
</dbReference>
<dbReference type="Proteomes" id="UP000315344">
    <property type="component" value="Unassembled WGS sequence"/>
</dbReference>
<name>A0A533ICV9_PARDE</name>
<protein>
    <submittedName>
        <fullName evidence="3">Dienelactone hydrolase family protein</fullName>
    </submittedName>
</protein>
<sequence length="244" mass="26059">MKYLVTALIVSAGAPVLAGEAVEYSAADREFEGYVAKAESPRGSVVLIHDWDGLTDYEKQRADMLADQGYNTFAIDLFGKGVRPETPEANRAETEKLYADREMMRSLLSAGLEAAAANDVATPVVAGYCFGGAAALEMARMQPEGVTGYATFHGGLETPEGQDYAAAKAPIRVYQGGADQNPDLATFAAFLTELEASGTPYEAEVYAGAPHAFTVFGSDRYREDADQKSWADFLAFLGEVNPGP</sequence>
<feature type="chain" id="PRO_5021697289" evidence="1">
    <location>
        <begin position="19"/>
        <end position="244"/>
    </location>
</feature>
<feature type="signal peptide" evidence="1">
    <location>
        <begin position="1"/>
        <end position="18"/>
    </location>
</feature>
<feature type="domain" description="Dienelactone hydrolase" evidence="2">
    <location>
        <begin position="31"/>
        <end position="239"/>
    </location>
</feature>
<accession>A0A533ICV9</accession>
<keyword evidence="3" id="KW-0378">Hydrolase</keyword>
<dbReference type="EMBL" id="VAFL01000004">
    <property type="protein sequence ID" value="TKW67468.1"/>
    <property type="molecule type" value="Genomic_DNA"/>
</dbReference>
<keyword evidence="1" id="KW-0732">Signal</keyword>
<dbReference type="SUPFAM" id="SSF53474">
    <property type="entry name" value="alpha/beta-Hydrolases"/>
    <property type="match status" value="1"/>
</dbReference>
<reference evidence="3 4" key="1">
    <citation type="journal article" date="2017" name="Nat. Commun.">
        <title>In situ click chemistry generation of cyclooxygenase-2 inhibitors.</title>
        <authorList>
            <person name="Bhardwaj A."/>
            <person name="Kaur J."/>
            <person name="Wuest M."/>
            <person name="Wuest F."/>
        </authorList>
    </citation>
    <scope>NUCLEOTIDE SEQUENCE [LARGE SCALE GENOMIC DNA]</scope>
    <source>
        <strain evidence="3">S2_012_000_R3_94</strain>
    </source>
</reference>
<dbReference type="GO" id="GO:0016787">
    <property type="term" value="F:hydrolase activity"/>
    <property type="evidence" value="ECO:0007669"/>
    <property type="project" value="UniProtKB-KW"/>
</dbReference>